<feature type="transmembrane region" description="Helical" evidence="6">
    <location>
        <begin position="110"/>
        <end position="128"/>
    </location>
</feature>
<evidence type="ECO:0000256" key="4">
    <source>
        <dbReference type="ARBA" id="ARBA00022777"/>
    </source>
</evidence>
<evidence type="ECO:0000313" key="8">
    <source>
        <dbReference type="Proteomes" id="UP000002026"/>
    </source>
</evidence>
<evidence type="ECO:0000256" key="1">
    <source>
        <dbReference type="ARBA" id="ARBA00000085"/>
    </source>
</evidence>
<dbReference type="PANTHER" id="PTHR24421:SF10">
    <property type="entry name" value="NITRATE_NITRITE SENSOR PROTEIN NARQ"/>
    <property type="match status" value="1"/>
</dbReference>
<evidence type="ECO:0000256" key="6">
    <source>
        <dbReference type="SAM" id="Phobius"/>
    </source>
</evidence>
<comment type="catalytic activity">
    <reaction evidence="1">
        <text>ATP + protein L-histidine = ADP + protein N-phospho-L-histidine.</text>
        <dbReference type="EC" id="2.7.13.3"/>
    </reaction>
</comment>
<dbReference type="InterPro" id="IPR036890">
    <property type="entry name" value="HATPase_C_sf"/>
</dbReference>
<dbReference type="EC" id="2.7.13.3" evidence="2"/>
<sequence>MVGVPLLCGFFPKVILLVLAMVASTLLSVHVCLVMVSRTFWLSGSFSKACECAMLFAAALMLLAVKEIPTLTPLPLPSEWWTDAPIVAAGLYGLVVVALMLLCDMVLFRRWWRLPGVFSCLALCPPIWGCMDAFLMEASVVASVLLLLAQSIFVIWRDVRWVRSKVTRLSVVEAVRKLPEGVLCATKNGQVLLMNDAMRSCFADLGRRADLASTVGLSTWLEERGESTVSNEDGSTGTIILGGSGRAWMFVADEVKLAHGLCDRVIAFDVTGSYQLNLQIKEMNARLAETAASLHDSVENLQLAAENEAVLIMKSRVHDVIGQRLSILHRSLEDGNISDETVEQLQPLLSGILDDLASSDNEPETDLNAIVSSFSLAGVEVNVAGSLPDDKALAAVLVDALREAATNAVFHGQAHRVDANIECRKDEVRMTVTNDGESLVGDFRIGGGIGGMRRAVGSLGGTVQVVPRPRFTVLVEMPCTMGARER</sequence>
<dbReference type="Gene3D" id="3.30.565.10">
    <property type="entry name" value="Histidine kinase-like ATPase, C-terminal domain"/>
    <property type="match status" value="1"/>
</dbReference>
<dbReference type="HOGENOM" id="CLU_548260_0_0_11"/>
<feature type="transmembrane region" description="Helical" evidence="6">
    <location>
        <begin position="134"/>
        <end position="156"/>
    </location>
</feature>
<dbReference type="InterPro" id="IPR050482">
    <property type="entry name" value="Sensor_HK_TwoCompSys"/>
</dbReference>
<proteinExistence type="predicted"/>
<dbReference type="GO" id="GO:0000160">
    <property type="term" value="P:phosphorelay signal transduction system"/>
    <property type="evidence" value="ECO:0007669"/>
    <property type="project" value="UniProtKB-KW"/>
</dbReference>
<name>C7N7Q8_SLAHD</name>
<feature type="transmembrane region" description="Helical" evidence="6">
    <location>
        <begin position="48"/>
        <end position="65"/>
    </location>
</feature>
<evidence type="ECO:0000313" key="7">
    <source>
        <dbReference type="EMBL" id="ACV22943.1"/>
    </source>
</evidence>
<feature type="transmembrane region" description="Helical" evidence="6">
    <location>
        <begin position="85"/>
        <end position="103"/>
    </location>
</feature>
<dbReference type="eggNOG" id="COG4585">
    <property type="taxonomic scope" value="Bacteria"/>
</dbReference>
<dbReference type="GO" id="GO:0004673">
    <property type="term" value="F:protein histidine kinase activity"/>
    <property type="evidence" value="ECO:0007669"/>
    <property type="project" value="UniProtKB-EC"/>
</dbReference>
<dbReference type="AlphaFoldDB" id="C7N7Q8"/>
<dbReference type="EMBL" id="CP001684">
    <property type="protein sequence ID" value="ACV22943.1"/>
    <property type="molecule type" value="Genomic_DNA"/>
</dbReference>
<keyword evidence="5" id="KW-0902">Two-component regulatory system</keyword>
<protein>
    <recommendedName>
        <fullName evidence="2">histidine kinase</fullName>
        <ecNumber evidence="2">2.7.13.3</ecNumber>
    </recommendedName>
</protein>
<keyword evidence="3" id="KW-0808">Transferase</keyword>
<evidence type="ECO:0000256" key="3">
    <source>
        <dbReference type="ARBA" id="ARBA00022679"/>
    </source>
</evidence>
<evidence type="ECO:0000256" key="2">
    <source>
        <dbReference type="ARBA" id="ARBA00012438"/>
    </source>
</evidence>
<gene>
    <name evidence="7" type="ordered locus">Shel_19270</name>
</gene>
<organism evidence="7 8">
    <name type="scientific">Slackia heliotrinireducens (strain ATCC 29202 / DSM 20476 / NCTC 11029 / RHS 1)</name>
    <name type="common">Peptococcus heliotrinreducens</name>
    <dbReference type="NCBI Taxonomy" id="471855"/>
    <lineage>
        <taxon>Bacteria</taxon>
        <taxon>Bacillati</taxon>
        <taxon>Actinomycetota</taxon>
        <taxon>Coriobacteriia</taxon>
        <taxon>Eggerthellales</taxon>
        <taxon>Eggerthellaceae</taxon>
        <taxon>Slackia</taxon>
    </lineage>
</organism>
<feature type="transmembrane region" description="Helical" evidence="6">
    <location>
        <begin position="14"/>
        <end position="36"/>
    </location>
</feature>
<keyword evidence="8" id="KW-1185">Reference proteome</keyword>
<keyword evidence="6" id="KW-0472">Membrane</keyword>
<dbReference type="KEGG" id="shi:Shel_19270"/>
<dbReference type="SUPFAM" id="SSF55874">
    <property type="entry name" value="ATPase domain of HSP90 chaperone/DNA topoisomerase II/histidine kinase"/>
    <property type="match status" value="1"/>
</dbReference>
<accession>C7N7Q8</accession>
<evidence type="ECO:0000256" key="5">
    <source>
        <dbReference type="ARBA" id="ARBA00023012"/>
    </source>
</evidence>
<dbReference type="STRING" id="471855.Shel_19270"/>
<keyword evidence="6" id="KW-0812">Transmembrane</keyword>
<dbReference type="Proteomes" id="UP000002026">
    <property type="component" value="Chromosome"/>
</dbReference>
<reference evidence="7 8" key="1">
    <citation type="journal article" date="2009" name="Stand. Genomic Sci.">
        <title>Complete genome sequence of Slackia heliotrinireducens type strain (RHS 1).</title>
        <authorList>
            <person name="Pukall R."/>
            <person name="Lapidus A."/>
            <person name="Nolan M."/>
            <person name="Copeland A."/>
            <person name="Glavina Del Rio T."/>
            <person name="Lucas S."/>
            <person name="Chen F."/>
            <person name="Tice H."/>
            <person name="Cheng J.F."/>
            <person name="Chertkov O."/>
            <person name="Bruce D."/>
            <person name="Goodwin L."/>
            <person name="Kuske C."/>
            <person name="Brettin T."/>
            <person name="Detter J.C."/>
            <person name="Han C."/>
            <person name="Pitluck S."/>
            <person name="Pati A."/>
            <person name="Mavrommatis K."/>
            <person name="Ivanova N."/>
            <person name="Ovchinnikova G."/>
            <person name="Chen A."/>
            <person name="Palaniappan K."/>
            <person name="Schneider S."/>
            <person name="Rohde M."/>
            <person name="Chain P."/>
            <person name="D'haeseleer P."/>
            <person name="Goker M."/>
            <person name="Bristow J."/>
            <person name="Eisen J.A."/>
            <person name="Markowitz V."/>
            <person name="Kyrpides N.C."/>
            <person name="Klenk H.P."/>
            <person name="Hugenholtz P."/>
        </authorList>
    </citation>
    <scope>NUCLEOTIDE SEQUENCE [LARGE SCALE GENOMIC DNA]</scope>
    <source>
        <strain evidence="8">ATCC 29202 / DSM 20476 / NCTC 11029 / RHS 1</strain>
    </source>
</reference>
<dbReference type="PANTHER" id="PTHR24421">
    <property type="entry name" value="NITRATE/NITRITE SENSOR PROTEIN NARX-RELATED"/>
    <property type="match status" value="1"/>
</dbReference>
<keyword evidence="6" id="KW-1133">Transmembrane helix</keyword>
<keyword evidence="4 7" id="KW-0418">Kinase</keyword>